<dbReference type="RefSeq" id="XP_020304732.1">
    <property type="nucleotide sequence ID" value="XM_020451481.1"/>
</dbReference>
<dbReference type="AlphaFoldDB" id="A0A1S0UE03"/>
<dbReference type="GeneID" id="31252042"/>
<dbReference type="InParanoid" id="A0A1S0UE03"/>
<dbReference type="KEGG" id="loa:LOAG_18818"/>
<dbReference type="CTD" id="31252042"/>
<sequence length="58" mass="6648">MDAVTKSSPKAAKKSSPIYAKKAVEENNFSRENRILSQIKRKIATYQVEFDNITNYHS</sequence>
<reference evidence="1" key="1">
    <citation type="submission" date="2012-04" db="EMBL/GenBank/DDBJ databases">
        <title>The Genome Sequence of Loa loa.</title>
        <authorList>
            <consortium name="The Broad Institute Genome Sequencing Platform"/>
            <consortium name="Broad Institute Genome Sequencing Center for Infectious Disease"/>
            <person name="Nutman T.B."/>
            <person name="Fink D.L."/>
            <person name="Russ C."/>
            <person name="Young S."/>
            <person name="Zeng Q."/>
            <person name="Gargeya S."/>
            <person name="Alvarado L."/>
            <person name="Berlin A."/>
            <person name="Chapman S.B."/>
            <person name="Chen Z."/>
            <person name="Freedman E."/>
            <person name="Gellesch M."/>
            <person name="Goldberg J."/>
            <person name="Griggs A."/>
            <person name="Gujja S."/>
            <person name="Heilman E.R."/>
            <person name="Heiman D."/>
            <person name="Howarth C."/>
            <person name="Mehta T."/>
            <person name="Neiman D."/>
            <person name="Pearson M."/>
            <person name="Roberts A."/>
            <person name="Saif S."/>
            <person name="Shea T."/>
            <person name="Shenoy N."/>
            <person name="Sisk P."/>
            <person name="Stolte C."/>
            <person name="Sykes S."/>
            <person name="White J."/>
            <person name="Yandava C."/>
            <person name="Haas B."/>
            <person name="Henn M.R."/>
            <person name="Nusbaum C."/>
            <person name="Birren B."/>
        </authorList>
    </citation>
    <scope>NUCLEOTIDE SEQUENCE [LARGE SCALE GENOMIC DNA]</scope>
</reference>
<gene>
    <name evidence="1" type="ORF">LOAG_18818</name>
</gene>
<organism evidence="1">
    <name type="scientific">Loa loa</name>
    <name type="common">Eye worm</name>
    <name type="synonym">Filaria loa</name>
    <dbReference type="NCBI Taxonomy" id="7209"/>
    <lineage>
        <taxon>Eukaryota</taxon>
        <taxon>Metazoa</taxon>
        <taxon>Ecdysozoa</taxon>
        <taxon>Nematoda</taxon>
        <taxon>Chromadorea</taxon>
        <taxon>Rhabditida</taxon>
        <taxon>Spirurina</taxon>
        <taxon>Spiruromorpha</taxon>
        <taxon>Filarioidea</taxon>
        <taxon>Onchocercidae</taxon>
        <taxon>Loa</taxon>
    </lineage>
</organism>
<name>A0A1S0UE03_LOALO</name>
<evidence type="ECO:0000313" key="1">
    <source>
        <dbReference type="EMBL" id="EJD73783.1"/>
    </source>
</evidence>
<protein>
    <submittedName>
        <fullName evidence="1">Uncharacterized protein</fullName>
    </submittedName>
</protein>
<accession>A0A1S0UE03</accession>
<dbReference type="EMBL" id="JH712617">
    <property type="protein sequence ID" value="EJD73783.1"/>
    <property type="molecule type" value="Genomic_DNA"/>
</dbReference>
<proteinExistence type="predicted"/>